<comment type="caution">
    <text evidence="17">The sequence shown here is derived from an EMBL/GenBank/DDBJ whole genome shotgun (WGS) entry which is preliminary data.</text>
</comment>
<keyword evidence="18" id="KW-1185">Reference proteome</keyword>
<keyword evidence="9" id="KW-0133">Cell shape</keyword>
<dbReference type="GO" id="GO:0071972">
    <property type="term" value="F:peptidoglycan L,D-transpeptidase activity"/>
    <property type="evidence" value="ECO:0007669"/>
    <property type="project" value="TreeGrafter"/>
</dbReference>
<dbReference type="EMBL" id="PXOT01000014">
    <property type="protein sequence ID" value="PSG93871.1"/>
    <property type="molecule type" value="Genomic_DNA"/>
</dbReference>
<comment type="subcellular location">
    <subcellularLocation>
        <location evidence="2">Cell membrane</location>
    </subcellularLocation>
    <subcellularLocation>
        <location evidence="1">Membrane</location>
        <topology evidence="1">Single-pass membrane protein</topology>
    </subcellularLocation>
</comment>
<feature type="domain" description="Penicillin-binding protein transpeptidase" evidence="15">
    <location>
        <begin position="247"/>
        <end position="575"/>
    </location>
</feature>
<dbReference type="GO" id="GO:0009252">
    <property type="term" value="P:peptidoglycan biosynthetic process"/>
    <property type="evidence" value="ECO:0007669"/>
    <property type="project" value="UniProtKB-KW"/>
</dbReference>
<dbReference type="Proteomes" id="UP000238430">
    <property type="component" value="Unassembled WGS sequence"/>
</dbReference>
<evidence type="ECO:0000256" key="4">
    <source>
        <dbReference type="ARBA" id="ARBA00022519"/>
    </source>
</evidence>
<dbReference type="PANTHER" id="PTHR30627">
    <property type="entry name" value="PEPTIDOGLYCAN D,D-TRANSPEPTIDASE"/>
    <property type="match status" value="1"/>
</dbReference>
<keyword evidence="4" id="KW-0997">Cell inner membrane</keyword>
<dbReference type="InterPro" id="IPR050515">
    <property type="entry name" value="Beta-lactam/transpept"/>
</dbReference>
<feature type="domain" description="Penicillin-binding protein dimerisation" evidence="16">
    <location>
        <begin position="46"/>
        <end position="206"/>
    </location>
</feature>
<dbReference type="GO" id="GO:0009002">
    <property type="term" value="F:serine-type D-Ala-D-Ala carboxypeptidase activity"/>
    <property type="evidence" value="ECO:0007669"/>
    <property type="project" value="InterPro"/>
</dbReference>
<dbReference type="AlphaFoldDB" id="A0A2T1NLV0"/>
<dbReference type="GO" id="GO:0005886">
    <property type="term" value="C:plasma membrane"/>
    <property type="evidence" value="ECO:0007669"/>
    <property type="project" value="UniProtKB-SubCell"/>
</dbReference>
<evidence type="ECO:0000256" key="13">
    <source>
        <dbReference type="ARBA" id="ARBA00023316"/>
    </source>
</evidence>
<evidence type="ECO:0000256" key="12">
    <source>
        <dbReference type="ARBA" id="ARBA00023136"/>
    </source>
</evidence>
<dbReference type="InterPro" id="IPR036138">
    <property type="entry name" value="PBP_dimer_sf"/>
</dbReference>
<evidence type="ECO:0000256" key="9">
    <source>
        <dbReference type="ARBA" id="ARBA00022960"/>
    </source>
</evidence>
<evidence type="ECO:0000259" key="16">
    <source>
        <dbReference type="Pfam" id="PF03717"/>
    </source>
</evidence>
<accession>A0A2T1NLV0</accession>
<dbReference type="GO" id="GO:0008658">
    <property type="term" value="F:penicillin binding"/>
    <property type="evidence" value="ECO:0007669"/>
    <property type="project" value="InterPro"/>
</dbReference>
<dbReference type="PANTHER" id="PTHR30627:SF2">
    <property type="entry name" value="PEPTIDOGLYCAN D,D-TRANSPEPTIDASE MRDA"/>
    <property type="match status" value="1"/>
</dbReference>
<dbReference type="InterPro" id="IPR005311">
    <property type="entry name" value="PBP_dimer"/>
</dbReference>
<protein>
    <submittedName>
        <fullName evidence="17">Penicillin-binding protein 2</fullName>
    </submittedName>
</protein>
<dbReference type="InterPro" id="IPR001460">
    <property type="entry name" value="PCN-bd_Tpept"/>
</dbReference>
<evidence type="ECO:0000256" key="5">
    <source>
        <dbReference type="ARBA" id="ARBA00022645"/>
    </source>
</evidence>
<evidence type="ECO:0000256" key="1">
    <source>
        <dbReference type="ARBA" id="ARBA00004167"/>
    </source>
</evidence>
<reference evidence="17 18" key="1">
    <citation type="submission" date="2018-03" db="EMBL/GenBank/DDBJ databases">
        <title>Mesoflavibacter sp. HG37 and Mesoflavibacter sp. HG96 sp.nov., two marine bacteria isolated from seawater of Western Pacific Ocean.</title>
        <authorList>
            <person name="Cheng H."/>
            <person name="Wu Y.-H."/>
            <person name="Guo L.-L."/>
            <person name="Xu X.-W."/>
        </authorList>
    </citation>
    <scope>NUCLEOTIDE SEQUENCE [LARGE SCALE GENOMIC DNA]</scope>
    <source>
        <strain evidence="17 18">KCTC 42117</strain>
    </source>
</reference>
<keyword evidence="3" id="KW-1003">Cell membrane</keyword>
<dbReference type="Pfam" id="PF00905">
    <property type="entry name" value="Transpeptidase"/>
    <property type="match status" value="1"/>
</dbReference>
<dbReference type="FunFam" id="3.40.710.10:FF:000024">
    <property type="entry name" value="Penicillin-binding protein 2"/>
    <property type="match status" value="1"/>
</dbReference>
<organism evidence="17 18">
    <name type="scientific">Mesoflavibacter zeaxanthinifaciens subsp. sabulilitoris</name>
    <dbReference type="NCBI Taxonomy" id="1520893"/>
    <lineage>
        <taxon>Bacteria</taxon>
        <taxon>Pseudomonadati</taxon>
        <taxon>Bacteroidota</taxon>
        <taxon>Flavobacteriia</taxon>
        <taxon>Flavobacteriales</taxon>
        <taxon>Flavobacteriaceae</taxon>
        <taxon>Mesoflavibacter</taxon>
    </lineage>
</organism>
<keyword evidence="12 14" id="KW-0472">Membrane</keyword>
<dbReference type="InterPro" id="IPR012338">
    <property type="entry name" value="Beta-lactam/transpept-like"/>
</dbReference>
<evidence type="ECO:0000313" key="17">
    <source>
        <dbReference type="EMBL" id="PSG93871.1"/>
    </source>
</evidence>
<evidence type="ECO:0000259" key="15">
    <source>
        <dbReference type="Pfam" id="PF00905"/>
    </source>
</evidence>
<dbReference type="OrthoDB" id="9766847at2"/>
<dbReference type="GO" id="GO:0008360">
    <property type="term" value="P:regulation of cell shape"/>
    <property type="evidence" value="ECO:0007669"/>
    <property type="project" value="UniProtKB-KW"/>
</dbReference>
<dbReference type="NCBIfam" id="TIGR03423">
    <property type="entry name" value="pbp2_mrdA"/>
    <property type="match status" value="1"/>
</dbReference>
<keyword evidence="11 14" id="KW-1133">Transmembrane helix</keyword>
<keyword evidence="13" id="KW-0961">Cell wall biogenesis/degradation</keyword>
<dbReference type="Gene3D" id="3.90.1310.10">
    <property type="entry name" value="Penicillin-binding protein 2a (Domain 2)"/>
    <property type="match status" value="1"/>
</dbReference>
<dbReference type="SUPFAM" id="SSF56519">
    <property type="entry name" value="Penicillin binding protein dimerisation domain"/>
    <property type="match status" value="1"/>
</dbReference>
<dbReference type="Pfam" id="PF03717">
    <property type="entry name" value="PBP_dimer"/>
    <property type="match status" value="1"/>
</dbReference>
<keyword evidence="8" id="KW-0378">Hydrolase</keyword>
<dbReference type="Gene3D" id="3.40.710.10">
    <property type="entry name" value="DD-peptidase/beta-lactamase superfamily"/>
    <property type="match status" value="1"/>
</dbReference>
<gene>
    <name evidence="17" type="primary">mrdA</name>
    <name evidence="17" type="ORF">C7H61_01470</name>
</gene>
<dbReference type="Gene3D" id="3.30.1390.30">
    <property type="entry name" value="Penicillin-binding protein 2a, domain 3"/>
    <property type="match status" value="1"/>
</dbReference>
<dbReference type="GO" id="GO:0071555">
    <property type="term" value="P:cell wall organization"/>
    <property type="evidence" value="ECO:0007669"/>
    <property type="project" value="UniProtKB-KW"/>
</dbReference>
<evidence type="ECO:0000313" key="18">
    <source>
        <dbReference type="Proteomes" id="UP000238430"/>
    </source>
</evidence>
<name>A0A2T1NLV0_9FLAO</name>
<evidence type="ECO:0000256" key="6">
    <source>
        <dbReference type="ARBA" id="ARBA00022670"/>
    </source>
</evidence>
<dbReference type="GO" id="GO:0006508">
    <property type="term" value="P:proteolysis"/>
    <property type="evidence" value="ECO:0007669"/>
    <property type="project" value="UniProtKB-KW"/>
</dbReference>
<evidence type="ECO:0000256" key="14">
    <source>
        <dbReference type="SAM" id="Phobius"/>
    </source>
</evidence>
<keyword evidence="5" id="KW-0121">Carboxypeptidase</keyword>
<evidence type="ECO:0000256" key="11">
    <source>
        <dbReference type="ARBA" id="ARBA00022989"/>
    </source>
</evidence>
<evidence type="ECO:0000256" key="10">
    <source>
        <dbReference type="ARBA" id="ARBA00022984"/>
    </source>
</evidence>
<evidence type="ECO:0000256" key="8">
    <source>
        <dbReference type="ARBA" id="ARBA00022801"/>
    </source>
</evidence>
<keyword evidence="10" id="KW-0573">Peptidoglycan synthesis</keyword>
<evidence type="ECO:0000256" key="3">
    <source>
        <dbReference type="ARBA" id="ARBA00022475"/>
    </source>
</evidence>
<proteinExistence type="predicted"/>
<feature type="transmembrane region" description="Helical" evidence="14">
    <location>
        <begin position="5"/>
        <end position="23"/>
    </location>
</feature>
<sequence length="641" mass="72943">MRKYILFFFVIIVGIIFIGRLLYLQVFNSHAQSIYDDNAIRTVFNYPKRGFVYDRNGKLLVSNQPSYDVMVIPRDVKPLDTLEFCSLLKINKEQFLNKYNKARHYSPRLPSVFVSHLAKEDYAILQEKMRKYKGFYIQKRSLRKYETNIGANVLGDIGEVNSRDIAKDNYYHSGDLIGKQGVEASYENILRGQKGIKFIQKDIHNQDIGPYKNGKYDTLPRAGKDIKITIDADLQAYGELLMTNKRGGVIAIEPKTGEILAMVSAPTYNPNSLVGRNRSKNFTKLFNDSIAKPLFNRSLQGVYEPGSPFKLMNALIALEENVMSPNEKVTCYHGIKYGNRFMGCHCPSGKRNDMIEGIEESCNAYFLTAYRRILDKYENASVGIDKWSKHVKSFGLGNYLNNDLFVGQKGRIPDREYYSYQYPKTFYSTYTVSNAIGQGEVATTPIQLANMTAAIANRGYYFTPHIIKSIEGDTIPESFKTPKYTSISKENFEPVIEGMHQVYKTGTASSLKIKDIEICGKTGTVENFTRIDSVRTQLTDHSIFVAFAPKDDPKIAIAVFVENGYWGSRFAGKVASLMIEKHLKGEITRTDLEDWLLSHSLENEYAKPYSGKPFKINGQTELQVIPPEEFNKLKQKLNQLN</sequence>
<evidence type="ECO:0000256" key="7">
    <source>
        <dbReference type="ARBA" id="ARBA00022692"/>
    </source>
</evidence>
<dbReference type="SUPFAM" id="SSF56601">
    <property type="entry name" value="beta-lactamase/transpeptidase-like"/>
    <property type="match status" value="1"/>
</dbReference>
<dbReference type="InterPro" id="IPR017790">
    <property type="entry name" value="Penicillin-binding_protein_2"/>
</dbReference>
<evidence type="ECO:0000256" key="2">
    <source>
        <dbReference type="ARBA" id="ARBA00004236"/>
    </source>
</evidence>
<dbReference type="RefSeq" id="WP_106676515.1">
    <property type="nucleotide sequence ID" value="NZ_JACHWV010000006.1"/>
</dbReference>
<keyword evidence="7 14" id="KW-0812">Transmembrane</keyword>
<keyword evidence="6" id="KW-0645">Protease</keyword>